<evidence type="ECO:0000259" key="3">
    <source>
        <dbReference type="Pfam" id="PF00754"/>
    </source>
</evidence>
<organism evidence="4 5">
    <name type="scientific">Anaerocolumna sedimenticola</name>
    <dbReference type="NCBI Taxonomy" id="2696063"/>
    <lineage>
        <taxon>Bacteria</taxon>
        <taxon>Bacillati</taxon>
        <taxon>Bacillota</taxon>
        <taxon>Clostridia</taxon>
        <taxon>Lachnospirales</taxon>
        <taxon>Lachnospiraceae</taxon>
        <taxon>Anaerocolumna</taxon>
    </lineage>
</organism>
<feature type="region of interest" description="Disordered" evidence="2">
    <location>
        <begin position="310"/>
        <end position="329"/>
    </location>
</feature>
<feature type="domain" description="F5/8 type C" evidence="3">
    <location>
        <begin position="157"/>
        <end position="254"/>
    </location>
</feature>
<dbReference type="KEGG" id="anr:Ana3638_00220"/>
<name>A0A6P1THK5_9FIRM</name>
<keyword evidence="1" id="KW-0378">Hydrolase</keyword>
<evidence type="ECO:0000313" key="5">
    <source>
        <dbReference type="Proteomes" id="UP000464314"/>
    </source>
</evidence>
<evidence type="ECO:0000313" key="4">
    <source>
        <dbReference type="EMBL" id="QHQ59416.1"/>
    </source>
</evidence>
<dbReference type="InterPro" id="IPR008979">
    <property type="entry name" value="Galactose-bd-like_sf"/>
</dbReference>
<accession>A0A6P1THK5</accession>
<reference evidence="4 5" key="1">
    <citation type="submission" date="2020-01" db="EMBL/GenBank/DDBJ databases">
        <title>Genome analysis of Anaerocolumna sp. CBA3638.</title>
        <authorList>
            <person name="Kim J."/>
            <person name="Roh S.W."/>
        </authorList>
    </citation>
    <scope>NUCLEOTIDE SEQUENCE [LARGE SCALE GENOMIC DNA]</scope>
    <source>
        <strain evidence="4 5">CBA3638</strain>
    </source>
</reference>
<dbReference type="Gene3D" id="2.60.120.260">
    <property type="entry name" value="Galactose-binding domain-like"/>
    <property type="match status" value="1"/>
</dbReference>
<dbReference type="RefSeq" id="WP_161835980.1">
    <property type="nucleotide sequence ID" value="NZ_CP048000.1"/>
</dbReference>
<dbReference type="GO" id="GO:0016798">
    <property type="term" value="F:hydrolase activity, acting on glycosyl bonds"/>
    <property type="evidence" value="ECO:0007669"/>
    <property type="project" value="UniProtKB-KW"/>
</dbReference>
<proteinExistence type="predicted"/>
<keyword evidence="1" id="KW-0326">Glycosidase</keyword>
<dbReference type="Pfam" id="PF00754">
    <property type="entry name" value="F5_F8_type_C"/>
    <property type="match status" value="1"/>
</dbReference>
<keyword evidence="5" id="KW-1185">Reference proteome</keyword>
<dbReference type="InterPro" id="IPR000421">
    <property type="entry name" value="FA58C"/>
</dbReference>
<dbReference type="AlphaFoldDB" id="A0A6P1THK5"/>
<gene>
    <name evidence="4" type="ORF">Ana3638_00220</name>
</gene>
<dbReference type="EMBL" id="CP048000">
    <property type="protein sequence ID" value="QHQ59416.1"/>
    <property type="molecule type" value="Genomic_DNA"/>
</dbReference>
<evidence type="ECO:0000256" key="1">
    <source>
        <dbReference type="ARBA" id="ARBA00023295"/>
    </source>
</evidence>
<sequence length="329" mass="37449">MGPTYSRGMGLAIEANHPALALFPTRAYQEWQWEEIIHGAYGLNLSGFPEELTPIVQPIDDYTRNYRLGMILECKVLKGSLLIVTADLDQDLEKRPVAGLLKKSLFTYAASEKFSPKVQVSKEVLINAFFPRKIMIDYKVGIKLLKDIPDANPEDYSSILDGNPNTFYTSERLKYPFTVEMDAEKEIPVKGLIYMPRQNEREHKGDIKGCRVRVYINGGWKTVYDGELVSSYEPKEILFSEVVITKRVRFTALYGFSAKGVADYSETQEGWFLQTLDYEDTSAAIAELLFIPAGNPLDYIRDLTKNVPYGEDKDMEPSQEKSATREIEY</sequence>
<dbReference type="Proteomes" id="UP000464314">
    <property type="component" value="Chromosome"/>
</dbReference>
<protein>
    <recommendedName>
        <fullName evidence="3">F5/8 type C domain-containing protein</fullName>
    </recommendedName>
</protein>
<evidence type="ECO:0000256" key="2">
    <source>
        <dbReference type="SAM" id="MobiDB-lite"/>
    </source>
</evidence>
<dbReference type="SUPFAM" id="SSF49785">
    <property type="entry name" value="Galactose-binding domain-like"/>
    <property type="match status" value="1"/>
</dbReference>